<proteinExistence type="predicted"/>
<sequence>MPGLLQDPARSPRTDEPVRAARPRRRVPVKLIAAGVGVAMVVPVAGGLAGWITGLENPLEQRVVDRSTPPLLLALEDLHEYHAATGRFQVVIDREKDTPFVPSVISGERVSFLATGTVDAYVDLEGLTADAVTLAPDGSSAEIVLPAPSIGEARIEADSSRVLDRDRGALDRVGGVFVENPSDDGELYALAERRLATAAADSDLADRAERNTRSMLTVLARSLGVDRVEVRFEPAPADGS</sequence>
<name>A0A5S5CSV8_9ACTN</name>
<dbReference type="RefSeq" id="WP_166533656.1">
    <property type="nucleotide sequence ID" value="NZ_VNHW01000008.1"/>
</dbReference>
<organism evidence="3 4">
    <name type="scientific">Blastococcus xanthinilyticus</name>
    <dbReference type="NCBI Taxonomy" id="1564164"/>
    <lineage>
        <taxon>Bacteria</taxon>
        <taxon>Bacillati</taxon>
        <taxon>Actinomycetota</taxon>
        <taxon>Actinomycetes</taxon>
        <taxon>Geodermatophilales</taxon>
        <taxon>Geodermatophilaceae</taxon>
        <taxon>Blastococcus</taxon>
    </lineage>
</organism>
<keyword evidence="2" id="KW-1133">Transmembrane helix</keyword>
<reference evidence="3 4" key="1">
    <citation type="submission" date="2019-07" db="EMBL/GenBank/DDBJ databases">
        <title>Genomic Encyclopedia of Archaeal and Bacterial Type Strains, Phase II (KMG-II): from individual species to whole genera.</title>
        <authorList>
            <person name="Goeker M."/>
        </authorList>
    </citation>
    <scope>NUCLEOTIDE SEQUENCE [LARGE SCALE GENOMIC DNA]</scope>
    <source>
        <strain evidence="3 4">DSM 46842</strain>
    </source>
</reference>
<gene>
    <name evidence="3" type="ORF">BD833_108125</name>
</gene>
<dbReference type="EMBL" id="VNHW01000008">
    <property type="protein sequence ID" value="TYP86840.1"/>
    <property type="molecule type" value="Genomic_DNA"/>
</dbReference>
<keyword evidence="2" id="KW-0472">Membrane</keyword>
<feature type="transmembrane region" description="Helical" evidence="2">
    <location>
        <begin position="31"/>
        <end position="52"/>
    </location>
</feature>
<evidence type="ECO:0000256" key="1">
    <source>
        <dbReference type="SAM" id="MobiDB-lite"/>
    </source>
</evidence>
<evidence type="ECO:0000313" key="4">
    <source>
        <dbReference type="Proteomes" id="UP000322499"/>
    </source>
</evidence>
<dbReference type="InterPro" id="IPR025324">
    <property type="entry name" value="DUF4230"/>
</dbReference>
<keyword evidence="4" id="KW-1185">Reference proteome</keyword>
<keyword evidence="2" id="KW-0812">Transmembrane</keyword>
<feature type="compositionally biased region" description="Basic and acidic residues" evidence="1">
    <location>
        <begin position="10"/>
        <end position="19"/>
    </location>
</feature>
<feature type="region of interest" description="Disordered" evidence="1">
    <location>
        <begin position="1"/>
        <end position="21"/>
    </location>
</feature>
<accession>A0A5S5CSV8</accession>
<evidence type="ECO:0000256" key="2">
    <source>
        <dbReference type="SAM" id="Phobius"/>
    </source>
</evidence>
<dbReference type="Pfam" id="PF14014">
    <property type="entry name" value="DUF4230"/>
    <property type="match status" value="1"/>
</dbReference>
<protein>
    <submittedName>
        <fullName evidence="3">Uncharacterized protein DUF4230</fullName>
    </submittedName>
</protein>
<dbReference type="AlphaFoldDB" id="A0A5S5CSV8"/>
<evidence type="ECO:0000313" key="3">
    <source>
        <dbReference type="EMBL" id="TYP86840.1"/>
    </source>
</evidence>
<comment type="caution">
    <text evidence="3">The sequence shown here is derived from an EMBL/GenBank/DDBJ whole genome shotgun (WGS) entry which is preliminary data.</text>
</comment>
<dbReference type="Proteomes" id="UP000322499">
    <property type="component" value="Unassembled WGS sequence"/>
</dbReference>